<dbReference type="PANTHER" id="PTHR34387">
    <property type="entry name" value="SLR1258 PROTEIN"/>
    <property type="match status" value="1"/>
</dbReference>
<dbReference type="Gene3D" id="3.30.70.2970">
    <property type="entry name" value="Protein of unknown function (DUF541), domain 2"/>
    <property type="match status" value="1"/>
</dbReference>
<evidence type="ECO:0000313" key="3">
    <source>
        <dbReference type="EMBL" id="TXB68713.1"/>
    </source>
</evidence>
<keyword evidence="4" id="KW-1185">Reference proteome</keyword>
<dbReference type="Pfam" id="PF04402">
    <property type="entry name" value="SIMPL"/>
    <property type="match status" value="1"/>
</dbReference>
<dbReference type="EMBL" id="VOPL01000004">
    <property type="protein sequence ID" value="TXB68713.1"/>
    <property type="molecule type" value="Genomic_DNA"/>
</dbReference>
<feature type="region of interest" description="Disordered" evidence="1">
    <location>
        <begin position="268"/>
        <end position="326"/>
    </location>
</feature>
<dbReference type="Proteomes" id="UP000321562">
    <property type="component" value="Unassembled WGS sequence"/>
</dbReference>
<organism evidence="3 4">
    <name type="scientific">Paracoccus aurantiacus</name>
    <dbReference type="NCBI Taxonomy" id="2599412"/>
    <lineage>
        <taxon>Bacteria</taxon>
        <taxon>Pseudomonadati</taxon>
        <taxon>Pseudomonadota</taxon>
        <taxon>Alphaproteobacteria</taxon>
        <taxon>Rhodobacterales</taxon>
        <taxon>Paracoccaceae</taxon>
        <taxon>Paracoccus</taxon>
    </lineage>
</organism>
<evidence type="ECO:0000256" key="1">
    <source>
        <dbReference type="SAM" id="MobiDB-lite"/>
    </source>
</evidence>
<accession>A0A5C6S532</accession>
<dbReference type="AlphaFoldDB" id="A0A5C6S532"/>
<feature type="compositionally biased region" description="Low complexity" evidence="1">
    <location>
        <begin position="290"/>
        <end position="314"/>
    </location>
</feature>
<dbReference type="GO" id="GO:0006974">
    <property type="term" value="P:DNA damage response"/>
    <property type="evidence" value="ECO:0007669"/>
    <property type="project" value="TreeGrafter"/>
</dbReference>
<evidence type="ECO:0000256" key="2">
    <source>
        <dbReference type="SAM" id="SignalP"/>
    </source>
</evidence>
<gene>
    <name evidence="3" type="ORF">FQV27_12070</name>
</gene>
<dbReference type="InterPro" id="IPR052022">
    <property type="entry name" value="26kDa_periplasmic_antigen"/>
</dbReference>
<dbReference type="PANTHER" id="PTHR34387:SF1">
    <property type="entry name" value="PERIPLASMIC IMMUNOGENIC PROTEIN"/>
    <property type="match status" value="1"/>
</dbReference>
<comment type="caution">
    <text evidence="3">The sequence shown here is derived from an EMBL/GenBank/DDBJ whole genome shotgun (WGS) entry which is preliminary data.</text>
</comment>
<name>A0A5C6S532_9RHOB</name>
<feature type="signal peptide" evidence="2">
    <location>
        <begin position="1"/>
        <end position="41"/>
    </location>
</feature>
<proteinExistence type="predicted"/>
<reference evidence="3 4" key="1">
    <citation type="submission" date="2019-08" db="EMBL/GenBank/DDBJ databases">
        <authorList>
            <person name="Ye J."/>
        </authorList>
    </citation>
    <scope>NUCLEOTIDE SEQUENCE [LARGE SCALE GENOMIC DNA]</scope>
    <source>
        <strain evidence="3 4">TK008</strain>
    </source>
</reference>
<dbReference type="OrthoDB" id="9813144at2"/>
<feature type="chain" id="PRO_5022718723" evidence="2">
    <location>
        <begin position="42"/>
        <end position="326"/>
    </location>
</feature>
<sequence length="326" mass="33261">MRSADADNSGDNGMSDRKFQPMRATLAATVFSTLLAGTALAAPGPHGGCGHPGMLTITGHGESRVEPDQVMISLGVTTEAKTAAEAMSSNSTRQEAVLETLEGAGVDASDIQTSGLTLNPMMNYPEDGTAPTINGYMAQNLLTVRVTEIDRTGEVLDSIVNAGANEMQGIRFIREDSQATEDDALNQAVSDAAHRATVMAQAAGLELGPIIRMGEPKSDMVGPEPVMLRAMDAAGGQAKSIPVEGGEVAFTADVEVTYALQGGEACAMPEHETQGGGAQGTAPESTDSTMPSADPSAPEADAAGAADEAMPGEPTTEIGDDAAPAN</sequence>
<keyword evidence="2" id="KW-0732">Signal</keyword>
<dbReference type="InterPro" id="IPR007497">
    <property type="entry name" value="SIMPL/DUF541"/>
</dbReference>
<dbReference type="Gene3D" id="3.30.110.170">
    <property type="entry name" value="Protein of unknown function (DUF541), domain 1"/>
    <property type="match status" value="1"/>
</dbReference>
<protein>
    <submittedName>
        <fullName evidence="3">DUF541 domain-containing protein</fullName>
    </submittedName>
</protein>
<evidence type="ECO:0000313" key="4">
    <source>
        <dbReference type="Proteomes" id="UP000321562"/>
    </source>
</evidence>